<keyword evidence="2" id="KW-1185">Reference proteome</keyword>
<sequence>MKNDFRERILVTAGFPKQARNIFEMRQGAGFGALLFLPEIE</sequence>
<name>U2KV52_9FIRM</name>
<dbReference type="Proteomes" id="UP000016662">
    <property type="component" value="Unassembled WGS sequence"/>
</dbReference>
<comment type="caution">
    <text evidence="1">The sequence shown here is derived from an EMBL/GenBank/DDBJ whole genome shotgun (WGS) entry which is preliminary data.</text>
</comment>
<organism evidence="1 2">
    <name type="scientific">Ruminococcus callidus ATCC 27760</name>
    <dbReference type="NCBI Taxonomy" id="411473"/>
    <lineage>
        <taxon>Bacteria</taxon>
        <taxon>Bacillati</taxon>
        <taxon>Bacillota</taxon>
        <taxon>Clostridia</taxon>
        <taxon>Eubacteriales</taxon>
        <taxon>Oscillospiraceae</taxon>
        <taxon>Ruminococcus</taxon>
    </lineage>
</organism>
<accession>U2KV52</accession>
<reference evidence="1 2" key="1">
    <citation type="submission" date="2013-07" db="EMBL/GenBank/DDBJ databases">
        <authorList>
            <person name="Weinstock G."/>
            <person name="Sodergren E."/>
            <person name="Wylie T."/>
            <person name="Fulton L."/>
            <person name="Fulton R."/>
            <person name="Fronick C."/>
            <person name="O'Laughlin M."/>
            <person name="Godfrey J."/>
            <person name="Miner T."/>
            <person name="Herter B."/>
            <person name="Appelbaum E."/>
            <person name="Cordes M."/>
            <person name="Lek S."/>
            <person name="Wollam A."/>
            <person name="Pepin K.H."/>
            <person name="Palsikar V.B."/>
            <person name="Mitreva M."/>
            <person name="Wilson R.K."/>
        </authorList>
    </citation>
    <scope>NUCLEOTIDE SEQUENCE [LARGE SCALE GENOMIC DNA]</scope>
    <source>
        <strain evidence="1 2">ATCC 27760</strain>
    </source>
</reference>
<evidence type="ECO:0000313" key="2">
    <source>
        <dbReference type="Proteomes" id="UP000016662"/>
    </source>
</evidence>
<evidence type="ECO:0000313" key="1">
    <source>
        <dbReference type="EMBL" id="ERJ96162.1"/>
    </source>
</evidence>
<protein>
    <submittedName>
        <fullName evidence="1">Uncharacterized protein</fullName>
    </submittedName>
</protein>
<dbReference type="EMBL" id="AWVF01000183">
    <property type="protein sequence ID" value="ERJ96162.1"/>
    <property type="molecule type" value="Genomic_DNA"/>
</dbReference>
<dbReference type="STRING" id="411473.RUMCAL_01496"/>
<dbReference type="HOGENOM" id="CLU_3276140_0_0_9"/>
<dbReference type="AlphaFoldDB" id="U2KV52"/>
<gene>
    <name evidence="1" type="ORF">RUMCAL_01496</name>
</gene>
<proteinExistence type="predicted"/>